<dbReference type="PANTHER" id="PTHR46910:SF3">
    <property type="entry name" value="HALOTOLERANCE PROTEIN 9-RELATED"/>
    <property type="match status" value="1"/>
</dbReference>
<dbReference type="GO" id="GO:0008239">
    <property type="term" value="F:dipeptidyl-peptidase activity"/>
    <property type="evidence" value="ECO:0007669"/>
    <property type="project" value="InterPro"/>
</dbReference>
<dbReference type="OrthoDB" id="2578740at2759"/>
<keyword evidence="10" id="KW-1185">Reference proteome</keyword>
<dbReference type="Gene3D" id="2.60.120.260">
    <property type="entry name" value="Galactose-binding domain-like"/>
    <property type="match status" value="1"/>
</dbReference>
<protein>
    <recommendedName>
        <fullName evidence="11">Transcription factor domain-containing protein</fullName>
    </recommendedName>
</protein>
<dbReference type="PANTHER" id="PTHR46910">
    <property type="entry name" value="TRANSCRIPTION FACTOR PDR1"/>
    <property type="match status" value="1"/>
</dbReference>
<dbReference type="GeneID" id="38123920"/>
<evidence type="ECO:0000256" key="6">
    <source>
        <dbReference type="ARBA" id="ARBA00023326"/>
    </source>
</evidence>
<evidence type="ECO:0000259" key="8">
    <source>
        <dbReference type="SMART" id="SM00939"/>
    </source>
</evidence>
<accession>A0A397G0S7</accession>
<dbReference type="VEuPathDB" id="FungiDB:CDV56_101946"/>
<dbReference type="InterPro" id="IPR008979">
    <property type="entry name" value="Galactose-bd-like_sf"/>
</dbReference>
<reference evidence="9" key="1">
    <citation type="submission" date="2018-08" db="EMBL/GenBank/DDBJ databases">
        <title>Draft genome sequence of azole-resistant Aspergillus thermomutatus (Neosartorya pseudofischeri) strain HMR AF 39, isolated from a human nasal aspirate.</title>
        <authorList>
            <person name="Parent-Michaud M."/>
            <person name="Dufresne P.J."/>
            <person name="Fournier E."/>
            <person name="Martineau C."/>
            <person name="Moreira S."/>
            <person name="Perkins V."/>
            <person name="De Repentigny L."/>
            <person name="Dufresne S.F."/>
        </authorList>
    </citation>
    <scope>NUCLEOTIDE SEQUENCE [LARGE SCALE GENOMIC DNA]</scope>
    <source>
        <strain evidence="9">HMR AF 39</strain>
    </source>
</reference>
<evidence type="ECO:0008006" key="11">
    <source>
        <dbReference type="Google" id="ProtNLM"/>
    </source>
</evidence>
<dbReference type="GO" id="GO:0005634">
    <property type="term" value="C:nucleus"/>
    <property type="evidence" value="ECO:0007669"/>
    <property type="project" value="UniProtKB-SubCell"/>
</dbReference>
<dbReference type="GO" id="GO:0000272">
    <property type="term" value="P:polysaccharide catabolic process"/>
    <property type="evidence" value="ECO:0007669"/>
    <property type="project" value="UniProtKB-KW"/>
</dbReference>
<dbReference type="AlphaFoldDB" id="A0A397G0S7"/>
<keyword evidence="2" id="KW-0479">Metal-binding</keyword>
<evidence type="ECO:0000313" key="10">
    <source>
        <dbReference type="Proteomes" id="UP000215305"/>
    </source>
</evidence>
<dbReference type="NCBIfam" id="TIGR00976">
    <property type="entry name" value="CocE_NonD"/>
    <property type="match status" value="1"/>
</dbReference>
<gene>
    <name evidence="9" type="ORF">CDV56_101946</name>
</gene>
<name>A0A397G0S7_ASPTH</name>
<dbReference type="Pfam" id="PF08530">
    <property type="entry name" value="PepX_C"/>
    <property type="match status" value="1"/>
</dbReference>
<feature type="domain" description="Xylanolytic transcriptional activator regulatory" evidence="7">
    <location>
        <begin position="162"/>
        <end position="236"/>
    </location>
</feature>
<dbReference type="RefSeq" id="XP_026609778.1">
    <property type="nucleotide sequence ID" value="XM_026755565.1"/>
</dbReference>
<dbReference type="InterPro" id="IPR029058">
    <property type="entry name" value="AB_hydrolase_fold"/>
</dbReference>
<dbReference type="Gene3D" id="3.40.50.1820">
    <property type="entry name" value="alpha/beta hydrolase"/>
    <property type="match status" value="1"/>
</dbReference>
<comment type="caution">
    <text evidence="9">The sequence shown here is derived from an EMBL/GenBank/DDBJ whole genome shotgun (WGS) entry which is preliminary data.</text>
</comment>
<dbReference type="SMART" id="SM00939">
    <property type="entry name" value="PepX_C"/>
    <property type="match status" value="1"/>
</dbReference>
<dbReference type="GO" id="GO:0008270">
    <property type="term" value="F:zinc ion binding"/>
    <property type="evidence" value="ECO:0007669"/>
    <property type="project" value="InterPro"/>
</dbReference>
<organism evidence="9 10">
    <name type="scientific">Aspergillus thermomutatus</name>
    <name type="common">Neosartorya pseudofischeri</name>
    <dbReference type="NCBI Taxonomy" id="41047"/>
    <lineage>
        <taxon>Eukaryota</taxon>
        <taxon>Fungi</taxon>
        <taxon>Dikarya</taxon>
        <taxon>Ascomycota</taxon>
        <taxon>Pezizomycotina</taxon>
        <taxon>Eurotiomycetes</taxon>
        <taxon>Eurotiomycetidae</taxon>
        <taxon>Eurotiales</taxon>
        <taxon>Aspergillaceae</taxon>
        <taxon>Aspergillus</taxon>
        <taxon>Aspergillus subgen. Fumigati</taxon>
    </lineage>
</organism>
<keyword evidence="6" id="KW-0624">Polysaccharide degradation</keyword>
<sequence length="872" mass="99580">MSLIATWEGISAISRSSTPVCQSTREPVLLTDSSRTTQDPFMLPAPTEMQRLVKIFFTHTGHVFPYIRETMVLGYIASLQKSENNTLEPVKYCILNMCMAFAIIQGQLDPPSEDNLAFSYEYFQRARVMIPGIIAHMTSIESIQALLLGLQYSQGTQCWDETWSLLGYVVHGALQLGLYRPAITERVPPIDGEMRIRVWWMCVMMDRMCSMTFGRPPLIPNAYITSTHLPFPTECLGTRKTGINLQDPSSATLSTSTSFTHTSTLNLILGEIIEDVYDRNLESSMSASLPALLERVIAIESRLEDWRMTYLPLLASSTYGLDPEDPQPGPLQEERAQVLLSLRYLNVRALLHRAVLYHMLEKKLDSDVCDQYYNEGMNTSVASCLDCAVSSVKLISYSMQRPALLPIWWFSAYYTLNASLTLLAAVVLLVRGSVNLPTYTIPGLVDILKTALDAISSMPQGNRVVRRCQQTIKQILHTCLALMPESRIEDQRNWIKSRVLDRQEEQLRHDFWRSRFQGRPGSPASSDTKFLHFTQWSCRSGVNLVEDLIANNKAHPLLDDYHRSKCVQDLARINVPAYVVADWGDHGMHTRGTLNGFMGISSKEKWLEVHGRKKWRYFFEPESVRRQEAFFQKFLKGQTSEIDSYPRVRLEVRNRAWVGAFRDEQEWPLARTKYTKKYLDAQSRQLVDELPASLAVASYKSRVTDDCVLFHHRFSQETELTGTMRLRLWVSTDHGEDMDLFVQLDKLDCEGKITPFVAFSMIDDGPLGLGWLRVSHRELDNAKTTIDRPFHTHERRLLLRPGEIVPVDIEILPTSTLFHEGEVLQLRIQGNDSFRHKTPDVVQFHEETVNEGTHSIYSGCTYESYLVLPVVV</sequence>
<dbReference type="GO" id="GO:0003700">
    <property type="term" value="F:DNA-binding transcription factor activity"/>
    <property type="evidence" value="ECO:0007669"/>
    <property type="project" value="InterPro"/>
</dbReference>
<evidence type="ECO:0000256" key="4">
    <source>
        <dbReference type="ARBA" id="ARBA00023242"/>
    </source>
</evidence>
<evidence type="ECO:0000313" key="9">
    <source>
        <dbReference type="EMBL" id="RHZ43424.1"/>
    </source>
</evidence>
<dbReference type="InterPro" id="IPR005674">
    <property type="entry name" value="CocE/Ser_esterase"/>
</dbReference>
<keyword evidence="5" id="KW-0119">Carbohydrate metabolism</keyword>
<evidence type="ECO:0000256" key="5">
    <source>
        <dbReference type="ARBA" id="ARBA00023277"/>
    </source>
</evidence>
<dbReference type="SUPFAM" id="SSF53474">
    <property type="entry name" value="alpha/beta-Hydrolases"/>
    <property type="match status" value="1"/>
</dbReference>
<evidence type="ECO:0000259" key="7">
    <source>
        <dbReference type="SMART" id="SM00906"/>
    </source>
</evidence>
<evidence type="ECO:0000256" key="2">
    <source>
        <dbReference type="ARBA" id="ARBA00022723"/>
    </source>
</evidence>
<dbReference type="SMART" id="SM00906">
    <property type="entry name" value="Fungal_trans"/>
    <property type="match status" value="1"/>
</dbReference>
<dbReference type="CDD" id="cd12148">
    <property type="entry name" value="fungal_TF_MHR"/>
    <property type="match status" value="1"/>
</dbReference>
<dbReference type="EMBL" id="NKHU02000421">
    <property type="protein sequence ID" value="RHZ43424.1"/>
    <property type="molecule type" value="Genomic_DNA"/>
</dbReference>
<proteinExistence type="predicted"/>
<comment type="subcellular location">
    <subcellularLocation>
        <location evidence="1">Nucleus</location>
    </subcellularLocation>
</comment>
<dbReference type="SUPFAM" id="SSF49785">
    <property type="entry name" value="Galactose-binding domain-like"/>
    <property type="match status" value="1"/>
</dbReference>
<evidence type="ECO:0000256" key="1">
    <source>
        <dbReference type="ARBA" id="ARBA00004123"/>
    </source>
</evidence>
<keyword evidence="3" id="KW-0238">DNA-binding</keyword>
<dbReference type="InterPro" id="IPR013736">
    <property type="entry name" value="Xaa-Pro_dipept_C"/>
</dbReference>
<feature type="domain" description="Xaa-Pro dipeptidyl-peptidase C-terminal" evidence="8">
    <location>
        <begin position="628"/>
        <end position="867"/>
    </location>
</feature>
<dbReference type="STRING" id="41047.A0A397G0S7"/>
<dbReference type="InterPro" id="IPR050987">
    <property type="entry name" value="AtrR-like"/>
</dbReference>
<dbReference type="GO" id="GO:0003677">
    <property type="term" value="F:DNA binding"/>
    <property type="evidence" value="ECO:0007669"/>
    <property type="project" value="UniProtKB-KW"/>
</dbReference>
<dbReference type="InterPro" id="IPR007219">
    <property type="entry name" value="XnlR_reg_dom"/>
</dbReference>
<evidence type="ECO:0000256" key="3">
    <source>
        <dbReference type="ARBA" id="ARBA00023125"/>
    </source>
</evidence>
<dbReference type="Proteomes" id="UP000215305">
    <property type="component" value="Unassembled WGS sequence"/>
</dbReference>
<dbReference type="Pfam" id="PF04082">
    <property type="entry name" value="Fungal_trans"/>
    <property type="match status" value="1"/>
</dbReference>
<dbReference type="GO" id="GO:0006351">
    <property type="term" value="P:DNA-templated transcription"/>
    <property type="evidence" value="ECO:0007669"/>
    <property type="project" value="InterPro"/>
</dbReference>
<keyword evidence="4" id="KW-0539">Nucleus</keyword>